<proteinExistence type="predicted"/>
<reference evidence="1 2" key="1">
    <citation type="submission" date="2012-10" db="EMBL/GenBank/DDBJ databases">
        <authorList>
            <person name="Harkins D.M."/>
            <person name="Durkin A.S."/>
            <person name="Brinkac L.M."/>
            <person name="Selengut J.D."/>
            <person name="Sanka R."/>
            <person name="DePew J."/>
            <person name="Purushe J."/>
            <person name="Peacock S.J."/>
            <person name="Thaipadungpanit J."/>
            <person name="Wuthiekanun V.W."/>
            <person name="Day N.P."/>
            <person name="Vinetz J.M."/>
            <person name="Sutton G.G."/>
            <person name="Nelson W.C."/>
            <person name="Fouts D.E."/>
        </authorList>
    </citation>
    <scope>NUCLEOTIDE SEQUENCE [LARGE SCALE GENOMIC DNA]</scope>
    <source>
        <strain evidence="1 2">H1</strain>
    </source>
</reference>
<name>A0A0E2B7F1_9LEPT</name>
<dbReference type="AlphaFoldDB" id="A0A0E2B7F1"/>
<evidence type="ECO:0000313" key="1">
    <source>
        <dbReference type="EMBL" id="EKO16789.1"/>
    </source>
</evidence>
<accession>A0A0E2B7F1</accession>
<evidence type="ECO:0000313" key="2">
    <source>
        <dbReference type="Proteomes" id="UP000006253"/>
    </source>
</evidence>
<sequence>MDDVDKTTMTVDETLEVTGKSGEEEINQVIKYKSTTKLH</sequence>
<organism evidence="1 2">
    <name type="scientific">Leptospira kirschneri str. H1</name>
    <dbReference type="NCBI Taxonomy" id="1049966"/>
    <lineage>
        <taxon>Bacteria</taxon>
        <taxon>Pseudomonadati</taxon>
        <taxon>Spirochaetota</taxon>
        <taxon>Spirochaetia</taxon>
        <taxon>Leptospirales</taxon>
        <taxon>Leptospiraceae</taxon>
        <taxon>Leptospira</taxon>
    </lineage>
</organism>
<protein>
    <submittedName>
        <fullName evidence="1">Uncharacterized protein</fullName>
    </submittedName>
</protein>
<gene>
    <name evidence="1" type="ORF">LEP1GSC081_2584</name>
</gene>
<dbReference type="Proteomes" id="UP000006253">
    <property type="component" value="Unassembled WGS sequence"/>
</dbReference>
<comment type="caution">
    <text evidence="1">The sequence shown here is derived from an EMBL/GenBank/DDBJ whole genome shotgun (WGS) entry which is preliminary data.</text>
</comment>
<dbReference type="EMBL" id="AHMY02000022">
    <property type="protein sequence ID" value="EKO16789.1"/>
    <property type="molecule type" value="Genomic_DNA"/>
</dbReference>